<keyword evidence="1" id="KW-1133">Transmembrane helix</keyword>
<dbReference type="AlphaFoldDB" id="A0A562J790"/>
<name>A0A562J790_9FIRM</name>
<dbReference type="Proteomes" id="UP000315343">
    <property type="component" value="Unassembled WGS sequence"/>
</dbReference>
<keyword evidence="1" id="KW-0472">Membrane</keyword>
<sequence>MLLKSKDTAYLGVLLGLNQIFVILSSVIETNTIILFAAAALVVGIVVVEFGGKSAFVFYAASCMLGFFLTFNKVEIITYIMFFGLYSIAKHIFEAFIKNKKIQYAAKLVFFNISLAAMYFTVRLFISFNLYWWMLAAAQAAFLIYDYAFTVFINQYIEKVKPKIKRN</sequence>
<dbReference type="EMBL" id="VLKH01000007">
    <property type="protein sequence ID" value="TWH78987.1"/>
    <property type="molecule type" value="Genomic_DNA"/>
</dbReference>
<evidence type="ECO:0000256" key="1">
    <source>
        <dbReference type="SAM" id="Phobius"/>
    </source>
</evidence>
<dbReference type="OrthoDB" id="1708005at2"/>
<evidence type="ECO:0000313" key="3">
    <source>
        <dbReference type="Proteomes" id="UP000315343"/>
    </source>
</evidence>
<reference evidence="2 3" key="1">
    <citation type="submission" date="2019-07" db="EMBL/GenBank/DDBJ databases">
        <title>Genomic Encyclopedia of Type Strains, Phase I: the one thousand microbial genomes (KMG-I) project.</title>
        <authorList>
            <person name="Kyrpides N."/>
        </authorList>
    </citation>
    <scope>NUCLEOTIDE SEQUENCE [LARGE SCALE GENOMIC DNA]</scope>
    <source>
        <strain evidence="2 3">DSM 13558</strain>
    </source>
</reference>
<gene>
    <name evidence="2" type="ORF">LY60_02513</name>
</gene>
<feature type="transmembrane region" description="Helical" evidence="1">
    <location>
        <begin position="109"/>
        <end position="126"/>
    </location>
</feature>
<dbReference type="RefSeq" id="WP_145084149.1">
    <property type="nucleotide sequence ID" value="NZ_JAYFNS010000002.1"/>
</dbReference>
<feature type="transmembrane region" description="Helical" evidence="1">
    <location>
        <begin position="132"/>
        <end position="157"/>
    </location>
</feature>
<comment type="caution">
    <text evidence="2">The sequence shown here is derived from an EMBL/GenBank/DDBJ whole genome shotgun (WGS) entry which is preliminary data.</text>
</comment>
<evidence type="ECO:0000313" key="2">
    <source>
        <dbReference type="EMBL" id="TWH78987.1"/>
    </source>
</evidence>
<accession>A0A562J790</accession>
<protein>
    <recommendedName>
        <fullName evidence="4">Rod shape-determining protein MreD</fullName>
    </recommendedName>
</protein>
<keyword evidence="3" id="KW-1185">Reference proteome</keyword>
<proteinExistence type="predicted"/>
<feature type="transmembrane region" description="Helical" evidence="1">
    <location>
        <begin position="20"/>
        <end position="48"/>
    </location>
</feature>
<keyword evidence="1" id="KW-0812">Transmembrane</keyword>
<organism evidence="2 3">
    <name type="scientific">Sedimentibacter saalensis</name>
    <dbReference type="NCBI Taxonomy" id="130788"/>
    <lineage>
        <taxon>Bacteria</taxon>
        <taxon>Bacillati</taxon>
        <taxon>Bacillota</taxon>
        <taxon>Tissierellia</taxon>
        <taxon>Sedimentibacter</taxon>
    </lineage>
</organism>
<evidence type="ECO:0008006" key="4">
    <source>
        <dbReference type="Google" id="ProtNLM"/>
    </source>
</evidence>